<proteinExistence type="predicted"/>
<gene>
    <name evidence="2" type="ORF">KCJAJFAP_01110</name>
</gene>
<dbReference type="Gene3D" id="3.40.50.1010">
    <property type="entry name" value="5'-nuclease"/>
    <property type="match status" value="1"/>
</dbReference>
<dbReference type="Pfam" id="PF01936">
    <property type="entry name" value="NYN"/>
    <property type="match status" value="1"/>
</dbReference>
<dbReference type="InterPro" id="IPR021139">
    <property type="entry name" value="NYN"/>
</dbReference>
<keyword evidence="3" id="KW-1185">Reference proteome</keyword>
<evidence type="ECO:0000313" key="2">
    <source>
        <dbReference type="EMBL" id="VWM02330.1"/>
    </source>
</evidence>
<organism evidence="2 3">
    <name type="scientific">Collinsella aerofaciens</name>
    <dbReference type="NCBI Taxonomy" id="74426"/>
    <lineage>
        <taxon>Bacteria</taxon>
        <taxon>Bacillati</taxon>
        <taxon>Actinomycetota</taxon>
        <taxon>Coriobacteriia</taxon>
        <taxon>Coriobacteriales</taxon>
        <taxon>Coriobacteriaceae</taxon>
        <taxon>Collinsella</taxon>
    </lineage>
</organism>
<dbReference type="RefSeq" id="WP_152077172.1">
    <property type="nucleotide sequence ID" value="NZ_CAAKNU010000054.1"/>
</dbReference>
<accession>A0A5K1JCZ5</accession>
<dbReference type="GO" id="GO:0004540">
    <property type="term" value="F:RNA nuclease activity"/>
    <property type="evidence" value="ECO:0007669"/>
    <property type="project" value="InterPro"/>
</dbReference>
<protein>
    <submittedName>
        <fullName evidence="2">NYN domain protein</fullName>
    </submittedName>
</protein>
<reference evidence="2 3" key="1">
    <citation type="submission" date="2019-10" db="EMBL/GenBank/DDBJ databases">
        <authorList>
            <person name="Wolf R A."/>
        </authorList>
    </citation>
    <scope>NUCLEOTIDE SEQUENCE [LARGE SCALE GENOMIC DNA]</scope>
    <source>
        <strain evidence="2">Collinsella_aerofaciens_MC2</strain>
    </source>
</reference>
<evidence type="ECO:0000313" key="3">
    <source>
        <dbReference type="Proteomes" id="UP000361836"/>
    </source>
</evidence>
<dbReference type="EMBL" id="CABWIE010000036">
    <property type="protein sequence ID" value="VWM02330.1"/>
    <property type="molecule type" value="Genomic_DNA"/>
</dbReference>
<name>A0A5K1JCZ5_9ACTN</name>
<dbReference type="Proteomes" id="UP000361836">
    <property type="component" value="Unassembled WGS sequence"/>
</dbReference>
<sequence length="231" mass="26202">MTRTAVRIDGNFFLKRARRLWGDTSPEKRASECHAYALRHISAKRKMALEYGNRSLYRIFFYNCPPLENGTFKQPWDEHNTVFSRKHPSNVWMSDFHAALGEKRKVAMRMGELRSANAHYNLKQESLKKLLKGELTTTDLGQEDFTLVGLKQSGVDMRIGLDVASLAHGRTVDQIVLIAGDTDFIPVAKTARRAGLDFLIDPMGHHLPSELVLQSDGIEDMSDEFDPAKVR</sequence>
<evidence type="ECO:0000259" key="1">
    <source>
        <dbReference type="Pfam" id="PF01936"/>
    </source>
</evidence>
<feature type="domain" description="NYN" evidence="1">
    <location>
        <begin position="95"/>
        <end position="196"/>
    </location>
</feature>
<dbReference type="CDD" id="cd18722">
    <property type="entry name" value="PIN_NicB-like"/>
    <property type="match status" value="1"/>
</dbReference>
<dbReference type="AlphaFoldDB" id="A0A5K1JCZ5"/>